<dbReference type="RefSeq" id="WP_209983816.1">
    <property type="nucleotide sequence ID" value="NZ_JAGINO010000012.1"/>
</dbReference>
<proteinExistence type="predicted"/>
<dbReference type="EMBL" id="JAUSVU010000013">
    <property type="protein sequence ID" value="MDQ0534721.1"/>
    <property type="molecule type" value="Genomic_DNA"/>
</dbReference>
<dbReference type="Proteomes" id="UP001244552">
    <property type="component" value="Unassembled WGS sequence"/>
</dbReference>
<gene>
    <name evidence="2" type="ORF">QO018_003598</name>
</gene>
<feature type="transmembrane region" description="Helical" evidence="1">
    <location>
        <begin position="42"/>
        <end position="63"/>
    </location>
</feature>
<evidence type="ECO:0000313" key="2">
    <source>
        <dbReference type="EMBL" id="MDQ0534721.1"/>
    </source>
</evidence>
<evidence type="ECO:0000313" key="3">
    <source>
        <dbReference type="Proteomes" id="UP001244552"/>
    </source>
</evidence>
<organism evidence="2 3">
    <name type="scientific">Azospirillum picis</name>
    <dbReference type="NCBI Taxonomy" id="488438"/>
    <lineage>
        <taxon>Bacteria</taxon>
        <taxon>Pseudomonadati</taxon>
        <taxon>Pseudomonadota</taxon>
        <taxon>Alphaproteobacteria</taxon>
        <taxon>Rhodospirillales</taxon>
        <taxon>Azospirillaceae</taxon>
        <taxon>Azospirillum</taxon>
    </lineage>
</organism>
<reference evidence="2 3" key="1">
    <citation type="submission" date="2023-07" db="EMBL/GenBank/DDBJ databases">
        <title>Genomic Encyclopedia of Type Strains, Phase IV (KMG-IV): sequencing the most valuable type-strain genomes for metagenomic binning, comparative biology and taxonomic classification.</title>
        <authorList>
            <person name="Goeker M."/>
        </authorList>
    </citation>
    <scope>NUCLEOTIDE SEQUENCE [LARGE SCALE GENOMIC DNA]</scope>
    <source>
        <strain evidence="2 3">DSM 19922</strain>
    </source>
</reference>
<keyword evidence="1" id="KW-0472">Membrane</keyword>
<comment type="caution">
    <text evidence="2">The sequence shown here is derived from an EMBL/GenBank/DDBJ whole genome shotgun (WGS) entry which is preliminary data.</text>
</comment>
<accession>A0ABU0MNI4</accession>
<protein>
    <submittedName>
        <fullName evidence="2">Uncharacterized protein</fullName>
    </submittedName>
</protein>
<keyword evidence="1" id="KW-1133">Transmembrane helix</keyword>
<name>A0ABU0MNI4_9PROT</name>
<evidence type="ECO:0000256" key="1">
    <source>
        <dbReference type="SAM" id="Phobius"/>
    </source>
</evidence>
<keyword evidence="3" id="KW-1185">Reference proteome</keyword>
<keyword evidence="1" id="KW-0812">Transmembrane</keyword>
<sequence length="64" mass="6343">MQGLDDLDRMLIASLCPSGALIPPPLPPDGPLADQADGVTEASLLSLGLGVLAAILLALLPAVA</sequence>